<name>A0AAV6STV7_SOLSE</name>
<proteinExistence type="predicted"/>
<keyword evidence="3" id="KW-1185">Reference proteome</keyword>
<organism evidence="2 3">
    <name type="scientific">Solea senegalensis</name>
    <name type="common">Senegalese sole</name>
    <dbReference type="NCBI Taxonomy" id="28829"/>
    <lineage>
        <taxon>Eukaryota</taxon>
        <taxon>Metazoa</taxon>
        <taxon>Chordata</taxon>
        <taxon>Craniata</taxon>
        <taxon>Vertebrata</taxon>
        <taxon>Euteleostomi</taxon>
        <taxon>Actinopterygii</taxon>
        <taxon>Neopterygii</taxon>
        <taxon>Teleostei</taxon>
        <taxon>Neoteleostei</taxon>
        <taxon>Acanthomorphata</taxon>
        <taxon>Carangaria</taxon>
        <taxon>Pleuronectiformes</taxon>
        <taxon>Pleuronectoidei</taxon>
        <taxon>Soleidae</taxon>
        <taxon>Solea</taxon>
    </lineage>
</organism>
<reference evidence="2 3" key="1">
    <citation type="journal article" date="2021" name="Sci. Rep.">
        <title>Chromosome anchoring in Senegalese sole (Solea senegalensis) reveals sex-associated markers and genome rearrangements in flatfish.</title>
        <authorList>
            <person name="Guerrero-Cozar I."/>
            <person name="Gomez-Garrido J."/>
            <person name="Berbel C."/>
            <person name="Martinez-Blanch J.F."/>
            <person name="Alioto T."/>
            <person name="Claros M.G."/>
            <person name="Gagnaire P.A."/>
            <person name="Manchado M."/>
        </authorList>
    </citation>
    <scope>NUCLEOTIDE SEQUENCE [LARGE SCALE GENOMIC DNA]</scope>
    <source>
        <strain evidence="2">Sse05_10M</strain>
    </source>
</reference>
<dbReference type="EMBL" id="JAGKHQ010000003">
    <property type="protein sequence ID" value="KAG7520931.1"/>
    <property type="molecule type" value="Genomic_DNA"/>
</dbReference>
<gene>
    <name evidence="2" type="ORF">JOB18_038818</name>
</gene>
<sequence>MIHNDRQQLLHHYHTSLSRFFTGLNAFAVNNHHHVNDTDEKTGSAASFVQKEEEEK</sequence>
<protein>
    <submittedName>
        <fullName evidence="2">Uncharacterized protein</fullName>
    </submittedName>
</protein>
<evidence type="ECO:0000313" key="2">
    <source>
        <dbReference type="EMBL" id="KAG7520931.1"/>
    </source>
</evidence>
<dbReference type="Proteomes" id="UP000693946">
    <property type="component" value="Linkage Group LG11"/>
</dbReference>
<feature type="region of interest" description="Disordered" evidence="1">
    <location>
        <begin position="34"/>
        <end position="56"/>
    </location>
</feature>
<evidence type="ECO:0000256" key="1">
    <source>
        <dbReference type="SAM" id="MobiDB-lite"/>
    </source>
</evidence>
<evidence type="ECO:0000313" key="3">
    <source>
        <dbReference type="Proteomes" id="UP000693946"/>
    </source>
</evidence>
<comment type="caution">
    <text evidence="2">The sequence shown here is derived from an EMBL/GenBank/DDBJ whole genome shotgun (WGS) entry which is preliminary data.</text>
</comment>
<dbReference type="AlphaFoldDB" id="A0AAV6STV7"/>
<accession>A0AAV6STV7</accession>